<feature type="region of interest" description="Disordered" evidence="1">
    <location>
        <begin position="168"/>
        <end position="199"/>
    </location>
</feature>
<protein>
    <submittedName>
        <fullName evidence="2">Uncharacterized protein</fullName>
    </submittedName>
</protein>
<dbReference type="SUPFAM" id="SSF51197">
    <property type="entry name" value="Clavaminate synthase-like"/>
    <property type="match status" value="1"/>
</dbReference>
<accession>X6MJG7</accession>
<dbReference type="EMBL" id="ASPP01020516">
    <property type="protein sequence ID" value="ETO13587.1"/>
    <property type="molecule type" value="Genomic_DNA"/>
</dbReference>
<dbReference type="AlphaFoldDB" id="X6MJG7"/>
<dbReference type="OrthoDB" id="445007at2759"/>
<feature type="compositionally biased region" description="Basic and acidic residues" evidence="1">
    <location>
        <begin position="168"/>
        <end position="196"/>
    </location>
</feature>
<evidence type="ECO:0000313" key="3">
    <source>
        <dbReference type="Proteomes" id="UP000023152"/>
    </source>
</evidence>
<gene>
    <name evidence="2" type="ORF">RFI_23782</name>
</gene>
<dbReference type="PANTHER" id="PTHR31630">
    <property type="entry name" value="PHYTANOYL-COA DIOXYGENASE-RELATED-RELATED"/>
    <property type="match status" value="1"/>
</dbReference>
<name>X6MJG7_RETFI</name>
<organism evidence="2 3">
    <name type="scientific">Reticulomyxa filosa</name>
    <dbReference type="NCBI Taxonomy" id="46433"/>
    <lineage>
        <taxon>Eukaryota</taxon>
        <taxon>Sar</taxon>
        <taxon>Rhizaria</taxon>
        <taxon>Retaria</taxon>
        <taxon>Foraminifera</taxon>
        <taxon>Monothalamids</taxon>
        <taxon>Reticulomyxidae</taxon>
        <taxon>Reticulomyxa</taxon>
    </lineage>
</organism>
<dbReference type="Proteomes" id="UP000023152">
    <property type="component" value="Unassembled WGS sequence"/>
</dbReference>
<evidence type="ECO:0000313" key="2">
    <source>
        <dbReference type="EMBL" id="ETO13587.1"/>
    </source>
</evidence>
<proteinExistence type="predicted"/>
<evidence type="ECO:0000256" key="1">
    <source>
        <dbReference type="SAM" id="MobiDB-lite"/>
    </source>
</evidence>
<dbReference type="PANTHER" id="PTHR31630:SF6">
    <property type="entry name" value="PHYTANOYL-COA DIOXYGENASE-RELATED"/>
    <property type="match status" value="1"/>
</dbReference>
<reference evidence="2 3" key="1">
    <citation type="journal article" date="2013" name="Curr. Biol.">
        <title>The Genome of the Foraminiferan Reticulomyxa filosa.</title>
        <authorList>
            <person name="Glockner G."/>
            <person name="Hulsmann N."/>
            <person name="Schleicher M."/>
            <person name="Noegel A.A."/>
            <person name="Eichinger L."/>
            <person name="Gallinger C."/>
            <person name="Pawlowski J."/>
            <person name="Sierra R."/>
            <person name="Euteneuer U."/>
            <person name="Pillet L."/>
            <person name="Moustafa A."/>
            <person name="Platzer M."/>
            <person name="Groth M."/>
            <person name="Szafranski K."/>
            <person name="Schliwa M."/>
        </authorList>
    </citation>
    <scope>NUCLEOTIDE SEQUENCE [LARGE SCALE GENOMIC DNA]</scope>
</reference>
<sequence length="311" mass="36690">MSENMDEKKELNYDELIPTLPRDKDGFIVGFDIYTGDDEAKQQENKKEIHEFFERYGVVVITNLLTDEELTKSQVEVYDFVEDNYERFKRNNTSTWENIFGLSAKLGMITDWPCMKLQYCKNRCNPNIYRAFSYILDDNDIYCNIGRVGYFRPTKNIPFVATKKKEEDDKIQEQVTTKKDDQIKDEDKDRDKKKEDEEVTTVYEDRPEWKTLDGLEWLHIDYNPALNHSTTYAFMPTKYTETYKDKYDPYQKSRVQGIVALVDCDDSTGGFQCVPGFHNILDRCPLNPKSSWKDTNLKMMIPFSNTYNAFN</sequence>
<comment type="caution">
    <text evidence="2">The sequence shown here is derived from an EMBL/GenBank/DDBJ whole genome shotgun (WGS) entry which is preliminary data.</text>
</comment>
<keyword evidence="3" id="KW-1185">Reference proteome</keyword>
<dbReference type="Gene3D" id="2.60.120.620">
    <property type="entry name" value="q2cbj1_9rhob like domain"/>
    <property type="match status" value="1"/>
</dbReference>